<name>A0AAN6M6G5_9PLEO</name>
<reference evidence="2 3" key="1">
    <citation type="submission" date="2021-02" db="EMBL/GenBank/DDBJ databases">
        <title>Genome assembly of Pseudopithomyces chartarum.</title>
        <authorList>
            <person name="Jauregui R."/>
            <person name="Singh J."/>
            <person name="Voisey C."/>
        </authorList>
    </citation>
    <scope>NUCLEOTIDE SEQUENCE [LARGE SCALE GENOMIC DNA]</scope>
    <source>
        <strain evidence="2 3">AGR01</strain>
    </source>
</reference>
<feature type="compositionally biased region" description="Basic and acidic residues" evidence="1">
    <location>
        <begin position="104"/>
        <end position="120"/>
    </location>
</feature>
<feature type="compositionally biased region" description="Basic and acidic residues" evidence="1">
    <location>
        <begin position="61"/>
        <end position="71"/>
    </location>
</feature>
<accession>A0AAN6M6G5</accession>
<dbReference type="AlphaFoldDB" id="A0AAN6M6G5"/>
<keyword evidence="3" id="KW-1185">Reference proteome</keyword>
<feature type="region of interest" description="Disordered" evidence="1">
    <location>
        <begin position="1"/>
        <end position="190"/>
    </location>
</feature>
<evidence type="ECO:0000313" key="3">
    <source>
        <dbReference type="Proteomes" id="UP001280581"/>
    </source>
</evidence>
<comment type="caution">
    <text evidence="2">The sequence shown here is derived from an EMBL/GenBank/DDBJ whole genome shotgun (WGS) entry which is preliminary data.</text>
</comment>
<dbReference type="EMBL" id="WVTA01000001">
    <property type="protein sequence ID" value="KAK3217084.1"/>
    <property type="molecule type" value="Genomic_DNA"/>
</dbReference>
<proteinExistence type="predicted"/>
<gene>
    <name evidence="2" type="ORF">GRF29_1g1934500</name>
</gene>
<protein>
    <submittedName>
        <fullName evidence="2">Uncharacterized protein</fullName>
    </submittedName>
</protein>
<organism evidence="2 3">
    <name type="scientific">Pseudopithomyces chartarum</name>
    <dbReference type="NCBI Taxonomy" id="1892770"/>
    <lineage>
        <taxon>Eukaryota</taxon>
        <taxon>Fungi</taxon>
        <taxon>Dikarya</taxon>
        <taxon>Ascomycota</taxon>
        <taxon>Pezizomycotina</taxon>
        <taxon>Dothideomycetes</taxon>
        <taxon>Pleosporomycetidae</taxon>
        <taxon>Pleosporales</taxon>
        <taxon>Massarineae</taxon>
        <taxon>Didymosphaeriaceae</taxon>
        <taxon>Pseudopithomyces</taxon>
    </lineage>
</organism>
<sequence>MEDLDSKTDNYSGPYGPRDPSPPPPPPPPPPGPPPTTRVRDAYQRRGRKSGSPQRRSSYLYDERDERDERRGRQRSRSPSYSDGGKETRRYRERTSQRSKSAKPAKDRCESLLHDSDYSHPARRSPSLRRSIEGRYHSPSRSRSRSRSPRRDEHNGRGGRHYQHRRAEDDEQGYTKKSSSYARRRGQRSLTPVAVREERIKETSIPETAYPLRDYTNYISDNHGKQRRITRANHHLPAFRNGDGKVNPSAYGSILQYDLGLCYCTFKTMFECEMGVRCPWRHHPLSKREKQWIEEIARDKGRGFIKDTDEFWANPEVPVPGINLIEMMQRERR</sequence>
<evidence type="ECO:0000256" key="1">
    <source>
        <dbReference type="SAM" id="MobiDB-lite"/>
    </source>
</evidence>
<feature type="compositionally biased region" description="Pro residues" evidence="1">
    <location>
        <begin position="17"/>
        <end position="36"/>
    </location>
</feature>
<feature type="compositionally biased region" description="Basic and acidic residues" evidence="1">
    <location>
        <begin position="84"/>
        <end position="96"/>
    </location>
</feature>
<feature type="compositionally biased region" description="Basic residues" evidence="1">
    <location>
        <begin position="138"/>
        <end position="148"/>
    </location>
</feature>
<evidence type="ECO:0000313" key="2">
    <source>
        <dbReference type="EMBL" id="KAK3217084.1"/>
    </source>
</evidence>
<dbReference type="Proteomes" id="UP001280581">
    <property type="component" value="Unassembled WGS sequence"/>
</dbReference>